<dbReference type="CDD" id="cd07043">
    <property type="entry name" value="STAS_anti-anti-sigma_factors"/>
    <property type="match status" value="1"/>
</dbReference>
<dbReference type="PANTHER" id="PTHR33495:SF2">
    <property type="entry name" value="ANTI-SIGMA FACTOR ANTAGONIST TM_1081-RELATED"/>
    <property type="match status" value="1"/>
</dbReference>
<dbReference type="PANTHER" id="PTHR33495">
    <property type="entry name" value="ANTI-SIGMA FACTOR ANTAGONIST TM_1081-RELATED-RELATED"/>
    <property type="match status" value="1"/>
</dbReference>
<feature type="domain" description="STAS" evidence="3">
    <location>
        <begin position="25"/>
        <end position="122"/>
    </location>
</feature>
<dbReference type="RefSeq" id="WP_243012604.1">
    <property type="nucleotide sequence ID" value="NZ_JALGAR010000004.1"/>
</dbReference>
<dbReference type="EMBL" id="JALGAR010000004">
    <property type="protein sequence ID" value="MCI4658962.1"/>
    <property type="molecule type" value="Genomic_DNA"/>
</dbReference>
<dbReference type="AlphaFoldDB" id="A0AA41QX70"/>
<keyword evidence="5" id="KW-1185">Reference proteome</keyword>
<gene>
    <name evidence="4" type="ORF">MQH31_14215</name>
</gene>
<evidence type="ECO:0000259" key="3">
    <source>
        <dbReference type="PROSITE" id="PS50801"/>
    </source>
</evidence>
<dbReference type="InterPro" id="IPR036513">
    <property type="entry name" value="STAS_dom_sf"/>
</dbReference>
<reference evidence="4" key="1">
    <citation type="submission" date="2022-03" db="EMBL/GenBank/DDBJ databases">
        <title>Cryobacterium sp. nov. strain ZS14-85, isolated from Antarctic soil.</title>
        <authorList>
            <person name="Li J."/>
            <person name="Niu G."/>
        </authorList>
    </citation>
    <scope>NUCLEOTIDE SEQUENCE</scope>
    <source>
        <strain evidence="4">ZS14-85</strain>
    </source>
</reference>
<comment type="similarity">
    <text evidence="1 2">Belongs to the anti-sigma-factor antagonist family.</text>
</comment>
<dbReference type="Proteomes" id="UP001165341">
    <property type="component" value="Unassembled WGS sequence"/>
</dbReference>
<protein>
    <recommendedName>
        <fullName evidence="2">Anti-sigma factor antagonist</fullName>
    </recommendedName>
</protein>
<dbReference type="Pfam" id="PF01740">
    <property type="entry name" value="STAS"/>
    <property type="match status" value="1"/>
</dbReference>
<dbReference type="SUPFAM" id="SSF52091">
    <property type="entry name" value="SpoIIaa-like"/>
    <property type="match status" value="1"/>
</dbReference>
<accession>A0AA41QX70</accession>
<sequence>MIDPDTFHTSRHTGLTVGVATPAAGLSIVTLGGRLDAVAAPDLRARLDESDVAGCPQIVFDLAAVDFVDSAGLAVLVWQRRTCRAHGGDVALVRPDSDNAMRVFRLTQFDQIFRMLPQQQND</sequence>
<dbReference type="Gene3D" id="3.30.750.24">
    <property type="entry name" value="STAS domain"/>
    <property type="match status" value="1"/>
</dbReference>
<dbReference type="PROSITE" id="PS50801">
    <property type="entry name" value="STAS"/>
    <property type="match status" value="1"/>
</dbReference>
<comment type="caution">
    <text evidence="4">The sequence shown here is derived from an EMBL/GenBank/DDBJ whole genome shotgun (WGS) entry which is preliminary data.</text>
</comment>
<evidence type="ECO:0000313" key="4">
    <source>
        <dbReference type="EMBL" id="MCI4658962.1"/>
    </source>
</evidence>
<evidence type="ECO:0000256" key="2">
    <source>
        <dbReference type="RuleBase" id="RU003749"/>
    </source>
</evidence>
<organism evidence="4 5">
    <name type="scientific">Cryobacterium zhongshanensis</name>
    <dbReference type="NCBI Taxonomy" id="2928153"/>
    <lineage>
        <taxon>Bacteria</taxon>
        <taxon>Bacillati</taxon>
        <taxon>Actinomycetota</taxon>
        <taxon>Actinomycetes</taxon>
        <taxon>Micrococcales</taxon>
        <taxon>Microbacteriaceae</taxon>
        <taxon>Cryobacterium</taxon>
    </lineage>
</organism>
<dbReference type="GO" id="GO:0043856">
    <property type="term" value="F:anti-sigma factor antagonist activity"/>
    <property type="evidence" value="ECO:0007669"/>
    <property type="project" value="InterPro"/>
</dbReference>
<dbReference type="NCBIfam" id="TIGR00377">
    <property type="entry name" value="ant_ant_sig"/>
    <property type="match status" value="1"/>
</dbReference>
<evidence type="ECO:0000313" key="5">
    <source>
        <dbReference type="Proteomes" id="UP001165341"/>
    </source>
</evidence>
<proteinExistence type="inferred from homology"/>
<name>A0AA41QX70_9MICO</name>
<dbReference type="InterPro" id="IPR002645">
    <property type="entry name" value="STAS_dom"/>
</dbReference>
<dbReference type="InterPro" id="IPR003658">
    <property type="entry name" value="Anti-sigma_ant"/>
</dbReference>
<evidence type="ECO:0000256" key="1">
    <source>
        <dbReference type="ARBA" id="ARBA00009013"/>
    </source>
</evidence>